<proteinExistence type="predicted"/>
<dbReference type="InterPro" id="IPR048341">
    <property type="entry name" value="DUF1285_N"/>
</dbReference>
<evidence type="ECO:0000259" key="1">
    <source>
        <dbReference type="Pfam" id="PF06938"/>
    </source>
</evidence>
<name>A0A2K8KPS8_9GAMM</name>
<evidence type="ECO:0000259" key="2">
    <source>
        <dbReference type="Pfam" id="PF21028"/>
    </source>
</evidence>
<dbReference type="PIRSF" id="PIRSF029557">
    <property type="entry name" value="UCP029557"/>
    <property type="match status" value="1"/>
</dbReference>
<dbReference type="InterPro" id="IPR010707">
    <property type="entry name" value="DUF1285"/>
</dbReference>
<reference evidence="3 4" key="1">
    <citation type="journal article" date="2017" name="Environ. Microbiol.">
        <title>Genomic and physiological analyses of 'Reinekea forsetii' reveal a versatile opportunistic lifestyle during spring algae blooms.</title>
        <authorList>
            <person name="Avci B."/>
            <person name="Hahnke R.L."/>
            <person name="Chafee M."/>
            <person name="Fischer T."/>
            <person name="Gruber-Vodicka H."/>
            <person name="Tegetmeyer H.E."/>
            <person name="Harder J."/>
            <person name="Fuchs B.M."/>
            <person name="Amann R.I."/>
            <person name="Teeling H."/>
        </authorList>
    </citation>
    <scope>NUCLEOTIDE SEQUENCE [LARGE SCALE GENOMIC DNA]</scope>
    <source>
        <strain evidence="3 4">Hel1_31_D35</strain>
    </source>
</reference>
<dbReference type="Pfam" id="PF06938">
    <property type="entry name" value="DUF1285_N"/>
    <property type="match status" value="1"/>
</dbReference>
<feature type="domain" description="DUF1285" evidence="1">
    <location>
        <begin position="17"/>
        <end position="80"/>
    </location>
</feature>
<protein>
    <submittedName>
        <fullName evidence="3">Proteophosphoglycan</fullName>
    </submittedName>
</protein>
<dbReference type="Gene3D" id="3.10.540.10">
    <property type="entry name" value="duf1285 like domain"/>
    <property type="match status" value="1"/>
</dbReference>
<gene>
    <name evidence="3" type="ORF">REIFOR_01632</name>
</gene>
<dbReference type="Proteomes" id="UP000229757">
    <property type="component" value="Chromosome"/>
</dbReference>
<evidence type="ECO:0000313" key="3">
    <source>
        <dbReference type="EMBL" id="ATX76777.1"/>
    </source>
</evidence>
<dbReference type="AlphaFoldDB" id="A0A2K8KPS8"/>
<evidence type="ECO:0000313" key="4">
    <source>
        <dbReference type="Proteomes" id="UP000229757"/>
    </source>
</evidence>
<dbReference type="OrthoDB" id="3078366at2"/>
<feature type="domain" description="DUF1285" evidence="2">
    <location>
        <begin position="84"/>
        <end position="169"/>
    </location>
</feature>
<sequence>MIELTDIYRHINNQTVAPVELWDPDFCGDIDLEIRRDGRWYYQGSLIARERMVKLFASVLKKEDERYFLVTPVEKVGIRVAATPFVVVSAQLIGDTWIVTNNLGDQACLDRDHPLKVDYPAEPEMLWRANLSARISPSVMYQWQIHALDHQGLRQGVLWLDSAGTEFTLDRSELT</sequence>
<dbReference type="InterPro" id="IPR023361">
    <property type="entry name" value="DUF1285_beta_roll_sf"/>
</dbReference>
<dbReference type="RefSeq" id="WP_100257090.1">
    <property type="nucleotide sequence ID" value="NZ_CP011797.1"/>
</dbReference>
<dbReference type="Gene3D" id="2.30.270.10">
    <property type="entry name" value="duf1285 protein"/>
    <property type="match status" value="1"/>
</dbReference>
<accession>A0A2K8KPS8</accession>
<keyword evidence="4" id="KW-1185">Reference proteome</keyword>
<dbReference type="EMBL" id="CP011797">
    <property type="protein sequence ID" value="ATX76777.1"/>
    <property type="molecule type" value="Genomic_DNA"/>
</dbReference>
<dbReference type="KEGG" id="rfo:REIFOR_01632"/>
<dbReference type="Pfam" id="PF21028">
    <property type="entry name" value="DUF1285_C"/>
    <property type="match status" value="1"/>
</dbReference>
<organism evidence="3 4">
    <name type="scientific">Reinekea forsetii</name>
    <dbReference type="NCBI Taxonomy" id="1336806"/>
    <lineage>
        <taxon>Bacteria</taxon>
        <taxon>Pseudomonadati</taxon>
        <taxon>Pseudomonadota</taxon>
        <taxon>Gammaproteobacteria</taxon>
        <taxon>Oceanospirillales</taxon>
        <taxon>Saccharospirillaceae</taxon>
        <taxon>Reinekea</taxon>
    </lineage>
</organism>
<dbReference type="InterPro" id="IPR048342">
    <property type="entry name" value="DUF1285_C"/>
</dbReference>